<reference evidence="2" key="1">
    <citation type="submission" date="2019-03" db="EMBL/GenBank/DDBJ databases">
        <title>Improved annotation for the trematode Fasciola hepatica.</title>
        <authorList>
            <person name="Choi Y.-J."/>
            <person name="Martin J."/>
            <person name="Mitreva M."/>
        </authorList>
    </citation>
    <scope>NUCLEOTIDE SEQUENCE [LARGE SCALE GENOMIC DNA]</scope>
</reference>
<comment type="caution">
    <text evidence="2">The sequence shown here is derived from an EMBL/GenBank/DDBJ whole genome shotgun (WGS) entry which is preliminary data.</text>
</comment>
<proteinExistence type="predicted"/>
<dbReference type="EMBL" id="JXXN02001039">
    <property type="protein sequence ID" value="THD25672.1"/>
    <property type="molecule type" value="Genomic_DNA"/>
</dbReference>
<accession>A0A4E0S0L5</accession>
<evidence type="ECO:0000313" key="3">
    <source>
        <dbReference type="Proteomes" id="UP000230066"/>
    </source>
</evidence>
<dbReference type="AlphaFoldDB" id="A0A4E0S0L5"/>
<evidence type="ECO:0000256" key="1">
    <source>
        <dbReference type="SAM" id="MobiDB-lite"/>
    </source>
</evidence>
<organism evidence="2 3">
    <name type="scientific">Fasciola hepatica</name>
    <name type="common">Liver fluke</name>
    <dbReference type="NCBI Taxonomy" id="6192"/>
    <lineage>
        <taxon>Eukaryota</taxon>
        <taxon>Metazoa</taxon>
        <taxon>Spiralia</taxon>
        <taxon>Lophotrochozoa</taxon>
        <taxon>Platyhelminthes</taxon>
        <taxon>Trematoda</taxon>
        <taxon>Digenea</taxon>
        <taxon>Plagiorchiida</taxon>
        <taxon>Echinostomata</taxon>
        <taxon>Echinostomatoidea</taxon>
        <taxon>Fasciolidae</taxon>
        <taxon>Fasciola</taxon>
    </lineage>
</organism>
<feature type="non-terminal residue" evidence="2">
    <location>
        <position position="1"/>
    </location>
</feature>
<gene>
    <name evidence="2" type="ORF">D915_003396</name>
</gene>
<keyword evidence="3" id="KW-1185">Reference proteome</keyword>
<protein>
    <submittedName>
        <fullName evidence="2">Uncharacterized protein</fullName>
    </submittedName>
</protein>
<sequence length="453" mass="49707">NIPSFLFCLRRLESACQTASGTIHRLVEARTQSMRQVASLSAALNKAVHGMHLLVERVDNVEYLQSVQSLKKVTRAVLDSGVQTLSSEVEVAVQTAPNAQFSSENLALSDLLTNAEQFNRTRITCQNPLIRESRSNRTRNVEVQVDPWPACAPTQSASPFGMRRSLPSPNKSCTASRARLMESTAFTDSQISPVRFRPLSPASEQTDTIGAVECEQPKPSPDTNQTLIPSVDLDRPSMEFPTQFEIPINQSPKVLGLNNRPHARGDSMDSISPINSPSEYEDFALPGFRDPNAIKSSPTHSHNGLCTRALDSPVVAQPVGISRSRSVHIRFPVPAATVYKIDNNSNKLSSDICPKEKPLYQISTESYDAGDGIALLAPGDPTLPQACSTLRPTPNATKPLCVYTDYENADTNDSSVYDLAAKFLADEKKFSSRLEQKIDAHLEVLKNQFRLDS</sequence>
<name>A0A4E0S0L5_FASHE</name>
<feature type="region of interest" description="Disordered" evidence="1">
    <location>
        <begin position="154"/>
        <end position="173"/>
    </location>
</feature>
<evidence type="ECO:0000313" key="2">
    <source>
        <dbReference type="EMBL" id="THD25672.1"/>
    </source>
</evidence>
<dbReference type="Proteomes" id="UP000230066">
    <property type="component" value="Unassembled WGS sequence"/>
</dbReference>